<gene>
    <name evidence="5" type="ORF">PMIN01_02756</name>
</gene>
<evidence type="ECO:0000256" key="2">
    <source>
        <dbReference type="ARBA" id="ARBA00023163"/>
    </source>
</evidence>
<dbReference type="InterPro" id="IPR036322">
    <property type="entry name" value="WD40_repeat_dom_sf"/>
</dbReference>
<dbReference type="Proteomes" id="UP000756921">
    <property type="component" value="Unassembled WGS sequence"/>
</dbReference>
<dbReference type="EMBL" id="WJXW01000002">
    <property type="protein sequence ID" value="KAF9740121.1"/>
    <property type="molecule type" value="Genomic_DNA"/>
</dbReference>
<sequence length="781" mass="86232">MARGTESRGRNAGRHVSYNYKDAFKGIELSGSEAEAEEHDAGEAVEEEEPDDFVPPAEDDVSDEFVADDPDEVEEEEEEEEEELIVSTKAPGDILRAKSITVERRNSTLDTAPTTPVRSGKTKSLRATGLTGVRCVGTPGVAGARYIPLGANTPGATTNRQRAVGEWREGGQESRLRNLFGPTGEDLRPVFDAKKTWLSQMTLPSRSFKHLAPSPYVTEETRAKDTRNVRQWYANVGRAAFAHGQKTVQMDEEQAQPYLKNPGPESLDLLMGALKNQRIFSIEKGRYMSAAVPFGSDSKRNGWLFFLGSRIQDVHWAPNQHGTTQYLAVIVEQEDMTAKKHKRFRNPKAPAFTATSPFPASIQIWAFDSTKSGTMSEQKEPRLALVLCTDWGAPKAIQWWPIGAEDSIEPDQDGVVRLGLLAGIWSDGRLRILDVSLRGSKTGSSNTQYMHYTEAALELAFRDPPSTDKAGNQVEKLRTLPSCLCWLSPTTIAVGTASGNIAIWTLTHRGMFPPPNRPDAEKPRPPPWFLKQLADTYVVTVSSGYPSRPQFLSLTTADGFARLIDLRAPVADCISSLRGRTIVHSQAWHEHTQSFVMLDEYYLLKHSTLRRYNQAIYTFRTDSTLTTVATSPVHPAVLVGSSDGSVAASNGLCKIMNSKDIPWSLMWFKHEWRRPVLHGDADDAGPVVQSDRSSGGKLASPDDPGVVSRPLTRITEGYRPVQTSMQYPDASKRHKDGAKYITLFEENSAATRVAWNPSLKCGTWAVAGMQSGMLRVEDLGV</sequence>
<evidence type="ECO:0000256" key="4">
    <source>
        <dbReference type="SAM" id="MobiDB-lite"/>
    </source>
</evidence>
<comment type="subcellular location">
    <subcellularLocation>
        <location evidence="1">Nucleus</location>
    </subcellularLocation>
</comment>
<dbReference type="InterPro" id="IPR015943">
    <property type="entry name" value="WD40/YVTN_repeat-like_dom_sf"/>
</dbReference>
<name>A0A9P6GQT1_9PLEO</name>
<dbReference type="GO" id="GO:0005634">
    <property type="term" value="C:nucleus"/>
    <property type="evidence" value="ECO:0007669"/>
    <property type="project" value="UniProtKB-SubCell"/>
</dbReference>
<evidence type="ECO:0000256" key="1">
    <source>
        <dbReference type="ARBA" id="ARBA00004123"/>
    </source>
</evidence>
<feature type="region of interest" description="Disordered" evidence="4">
    <location>
        <begin position="679"/>
        <end position="709"/>
    </location>
</feature>
<dbReference type="GO" id="GO:0006383">
    <property type="term" value="P:transcription by RNA polymerase III"/>
    <property type="evidence" value="ECO:0007669"/>
    <property type="project" value="TreeGrafter"/>
</dbReference>
<evidence type="ECO:0000313" key="5">
    <source>
        <dbReference type="EMBL" id="KAF9740121.1"/>
    </source>
</evidence>
<keyword evidence="2" id="KW-0804">Transcription</keyword>
<dbReference type="PANTHER" id="PTHR15052">
    <property type="entry name" value="RNA POLYMERASE III TRANSCRIPTION INITIATION FACTOR COMPLEX SUBUNIT"/>
    <property type="match status" value="1"/>
</dbReference>
<comment type="caution">
    <text evidence="5">The sequence shown here is derived from an EMBL/GenBank/DDBJ whole genome shotgun (WGS) entry which is preliminary data.</text>
</comment>
<dbReference type="OrthoDB" id="4703at2759"/>
<feature type="region of interest" description="Disordered" evidence="4">
    <location>
        <begin position="29"/>
        <end position="86"/>
    </location>
</feature>
<dbReference type="Gene3D" id="2.130.10.10">
    <property type="entry name" value="YVTN repeat-like/Quinoprotein amine dehydrogenase"/>
    <property type="match status" value="1"/>
</dbReference>
<dbReference type="GO" id="GO:0000127">
    <property type="term" value="C:transcription factor TFIIIC complex"/>
    <property type="evidence" value="ECO:0007669"/>
    <property type="project" value="TreeGrafter"/>
</dbReference>
<feature type="compositionally biased region" description="Acidic residues" evidence="4">
    <location>
        <begin position="34"/>
        <end position="84"/>
    </location>
</feature>
<keyword evidence="3" id="KW-0539">Nucleus</keyword>
<evidence type="ECO:0000313" key="6">
    <source>
        <dbReference type="Proteomes" id="UP000756921"/>
    </source>
</evidence>
<organism evidence="5 6">
    <name type="scientific">Paraphaeosphaeria minitans</name>
    <dbReference type="NCBI Taxonomy" id="565426"/>
    <lineage>
        <taxon>Eukaryota</taxon>
        <taxon>Fungi</taxon>
        <taxon>Dikarya</taxon>
        <taxon>Ascomycota</taxon>
        <taxon>Pezizomycotina</taxon>
        <taxon>Dothideomycetes</taxon>
        <taxon>Pleosporomycetidae</taxon>
        <taxon>Pleosporales</taxon>
        <taxon>Massarineae</taxon>
        <taxon>Didymosphaeriaceae</taxon>
        <taxon>Paraphaeosphaeria</taxon>
    </lineage>
</organism>
<dbReference type="InterPro" id="IPR052416">
    <property type="entry name" value="GTF3C_component"/>
</dbReference>
<protein>
    <recommendedName>
        <fullName evidence="7">Transcription factor TFIIIC complex subunit Tfc6</fullName>
    </recommendedName>
</protein>
<keyword evidence="6" id="KW-1185">Reference proteome</keyword>
<reference evidence="5" key="1">
    <citation type="journal article" date="2020" name="Mol. Plant Microbe Interact.">
        <title>Genome Sequence of the Biocontrol Agent Coniothyrium minitans strain Conio (IMI 134523).</title>
        <authorList>
            <person name="Patel D."/>
            <person name="Shittu T.A."/>
            <person name="Baroncelli R."/>
            <person name="Muthumeenakshi S."/>
            <person name="Osborne T.H."/>
            <person name="Janganan T.K."/>
            <person name="Sreenivasaprasad S."/>
        </authorList>
    </citation>
    <scope>NUCLEOTIDE SEQUENCE</scope>
    <source>
        <strain evidence="5">Conio</strain>
    </source>
</reference>
<evidence type="ECO:0000256" key="3">
    <source>
        <dbReference type="ARBA" id="ARBA00023242"/>
    </source>
</evidence>
<proteinExistence type="predicted"/>
<dbReference type="PANTHER" id="PTHR15052:SF2">
    <property type="entry name" value="GENERAL TRANSCRIPTION FACTOR 3C POLYPEPTIDE 2"/>
    <property type="match status" value="1"/>
</dbReference>
<dbReference type="AlphaFoldDB" id="A0A9P6GQT1"/>
<accession>A0A9P6GQT1</accession>
<dbReference type="SUPFAM" id="SSF50978">
    <property type="entry name" value="WD40 repeat-like"/>
    <property type="match status" value="1"/>
</dbReference>
<evidence type="ECO:0008006" key="7">
    <source>
        <dbReference type="Google" id="ProtNLM"/>
    </source>
</evidence>